<organism evidence="2 3">
    <name type="scientific">Fusarium phyllophilum</name>
    <dbReference type="NCBI Taxonomy" id="47803"/>
    <lineage>
        <taxon>Eukaryota</taxon>
        <taxon>Fungi</taxon>
        <taxon>Dikarya</taxon>
        <taxon>Ascomycota</taxon>
        <taxon>Pezizomycotina</taxon>
        <taxon>Sordariomycetes</taxon>
        <taxon>Hypocreomycetidae</taxon>
        <taxon>Hypocreales</taxon>
        <taxon>Nectriaceae</taxon>
        <taxon>Fusarium</taxon>
        <taxon>Fusarium fujikuroi species complex</taxon>
    </lineage>
</organism>
<evidence type="ECO:0000256" key="1">
    <source>
        <dbReference type="SAM" id="SignalP"/>
    </source>
</evidence>
<accession>A0A8H5I503</accession>
<reference evidence="2 3" key="1">
    <citation type="submission" date="2020-05" db="EMBL/GenBank/DDBJ databases">
        <title>Identification and distribution of gene clusters putatively required for synthesis of sphingolipid metabolism inhibitors in phylogenetically diverse species of the filamentous fungus Fusarium.</title>
        <authorList>
            <person name="Kim H.-S."/>
            <person name="Busman M."/>
            <person name="Brown D.W."/>
            <person name="Divon H."/>
            <person name="Uhlig S."/>
            <person name="Proctor R.H."/>
        </authorList>
    </citation>
    <scope>NUCLEOTIDE SEQUENCE [LARGE SCALE GENOMIC DNA]</scope>
    <source>
        <strain evidence="2 3">NRRL 13617</strain>
    </source>
</reference>
<evidence type="ECO:0000313" key="3">
    <source>
        <dbReference type="Proteomes" id="UP000582016"/>
    </source>
</evidence>
<feature type="chain" id="PRO_5034485133" evidence="1">
    <location>
        <begin position="20"/>
        <end position="167"/>
    </location>
</feature>
<feature type="signal peptide" evidence="1">
    <location>
        <begin position="1"/>
        <end position="19"/>
    </location>
</feature>
<dbReference type="Proteomes" id="UP000582016">
    <property type="component" value="Unassembled WGS sequence"/>
</dbReference>
<protein>
    <submittedName>
        <fullName evidence="2">Uncharacterized protein</fullName>
    </submittedName>
</protein>
<sequence>MHTSTLFYSLLTLAATSQCFKFTSPSTSAPLDLSKEITITWSQSNSSEQRFRPTCHLEWFSRPTDLESFGFEIDTDVKVSAGQYKFMPSSNTINTLRPFAEQLSKNKTFLFKAIFRQQSHKSDVIYEASSEKYTASGLDRVTNAGKAVKLDWGYVGARLAAASLFMI</sequence>
<dbReference type="AlphaFoldDB" id="A0A8H5I503"/>
<dbReference type="OrthoDB" id="5043844at2759"/>
<comment type="caution">
    <text evidence="2">The sequence shown here is derived from an EMBL/GenBank/DDBJ whole genome shotgun (WGS) entry which is preliminary data.</text>
</comment>
<keyword evidence="3" id="KW-1185">Reference proteome</keyword>
<proteinExistence type="predicted"/>
<evidence type="ECO:0000313" key="2">
    <source>
        <dbReference type="EMBL" id="KAF5529619.1"/>
    </source>
</evidence>
<dbReference type="EMBL" id="JAAOAQ010001197">
    <property type="protein sequence ID" value="KAF5529619.1"/>
    <property type="molecule type" value="Genomic_DNA"/>
</dbReference>
<keyword evidence="1" id="KW-0732">Signal</keyword>
<gene>
    <name evidence="2" type="ORF">FPHYL_14194</name>
</gene>
<name>A0A8H5I503_9HYPO</name>